<proteinExistence type="predicted"/>
<dbReference type="Gene3D" id="3.30.200.20">
    <property type="entry name" value="Phosphorylase Kinase, domain 1"/>
    <property type="match status" value="1"/>
</dbReference>
<dbReference type="EMBL" id="KZ821635">
    <property type="protein sequence ID" value="PYH66128.1"/>
    <property type="molecule type" value="Genomic_DNA"/>
</dbReference>
<evidence type="ECO:0000313" key="10">
    <source>
        <dbReference type="EMBL" id="PYH66128.1"/>
    </source>
</evidence>
<keyword evidence="5" id="KW-0418">Kinase</keyword>
<dbReference type="PROSITE" id="PS00108">
    <property type="entry name" value="PROTEIN_KINASE_ST"/>
    <property type="match status" value="1"/>
</dbReference>
<evidence type="ECO:0000256" key="1">
    <source>
        <dbReference type="ARBA" id="ARBA00012513"/>
    </source>
</evidence>
<evidence type="ECO:0000259" key="9">
    <source>
        <dbReference type="PROSITE" id="PS50011"/>
    </source>
</evidence>
<dbReference type="GO" id="GO:0005634">
    <property type="term" value="C:nucleus"/>
    <property type="evidence" value="ECO:0007669"/>
    <property type="project" value="TreeGrafter"/>
</dbReference>
<keyword evidence="3" id="KW-0808">Transferase</keyword>
<reference evidence="10" key="1">
    <citation type="submission" date="2016-12" db="EMBL/GenBank/DDBJ databases">
        <title>The genomes of Aspergillus section Nigri reveals drivers in fungal speciation.</title>
        <authorList>
            <consortium name="DOE Joint Genome Institute"/>
            <person name="Vesth T.C."/>
            <person name="Nybo J."/>
            <person name="Theobald S."/>
            <person name="Brandl J."/>
            <person name="Frisvad J.C."/>
            <person name="Nielsen K.F."/>
            <person name="Lyhne E.K."/>
            <person name="Kogle M.E."/>
            <person name="Kuo A."/>
            <person name="Riley R."/>
            <person name="Clum A."/>
            <person name="Nolan M."/>
            <person name="Lipzen A."/>
            <person name="Salamov A."/>
            <person name="Henrissat B."/>
            <person name="Wiebenga A."/>
            <person name="De Vries R.P."/>
            <person name="Grigoriev I.V."/>
            <person name="Mortensen U.H."/>
            <person name="Andersen M.R."/>
            <person name="Baker S.E."/>
        </authorList>
    </citation>
    <scope>NUCLEOTIDE SEQUENCE [LARGE SCALE GENOMIC DNA]</scope>
    <source>
        <strain evidence="10">CBS 113365</strain>
    </source>
</reference>
<dbReference type="InterPro" id="IPR000719">
    <property type="entry name" value="Prot_kinase_dom"/>
</dbReference>
<comment type="catalytic activity">
    <reaction evidence="8">
        <text>L-seryl-[protein] + ATP = O-phospho-L-seryl-[protein] + ADP + H(+)</text>
        <dbReference type="Rhea" id="RHEA:17989"/>
        <dbReference type="Rhea" id="RHEA-COMP:9863"/>
        <dbReference type="Rhea" id="RHEA-COMP:11604"/>
        <dbReference type="ChEBI" id="CHEBI:15378"/>
        <dbReference type="ChEBI" id="CHEBI:29999"/>
        <dbReference type="ChEBI" id="CHEBI:30616"/>
        <dbReference type="ChEBI" id="CHEBI:83421"/>
        <dbReference type="ChEBI" id="CHEBI:456216"/>
        <dbReference type="EC" id="2.7.11.1"/>
    </reaction>
</comment>
<dbReference type="SUPFAM" id="SSF56112">
    <property type="entry name" value="Protein kinase-like (PK-like)"/>
    <property type="match status" value="1"/>
</dbReference>
<dbReference type="OrthoDB" id="5979581at2759"/>
<keyword evidence="2" id="KW-0723">Serine/threonine-protein kinase</keyword>
<dbReference type="GO" id="GO:0005524">
    <property type="term" value="F:ATP binding"/>
    <property type="evidence" value="ECO:0007669"/>
    <property type="project" value="UniProtKB-KW"/>
</dbReference>
<dbReference type="InterPro" id="IPR011009">
    <property type="entry name" value="Kinase-like_dom_sf"/>
</dbReference>
<dbReference type="GO" id="GO:0005737">
    <property type="term" value="C:cytoplasm"/>
    <property type="evidence" value="ECO:0007669"/>
    <property type="project" value="TreeGrafter"/>
</dbReference>
<dbReference type="PANTHER" id="PTHR47634">
    <property type="entry name" value="PROTEIN KINASE DOMAIN-CONTAINING PROTEIN-RELATED"/>
    <property type="match status" value="1"/>
</dbReference>
<protein>
    <recommendedName>
        <fullName evidence="1">non-specific serine/threonine protein kinase</fullName>
        <ecNumber evidence="1">2.7.11.1</ecNumber>
    </recommendedName>
</protein>
<organism evidence="10 11">
    <name type="scientific">Aspergillus vadensis (strain CBS 113365 / IMI 142717 / IBT 24658)</name>
    <dbReference type="NCBI Taxonomy" id="1448311"/>
    <lineage>
        <taxon>Eukaryota</taxon>
        <taxon>Fungi</taxon>
        <taxon>Dikarya</taxon>
        <taxon>Ascomycota</taxon>
        <taxon>Pezizomycotina</taxon>
        <taxon>Eurotiomycetes</taxon>
        <taxon>Eurotiomycetidae</taxon>
        <taxon>Eurotiales</taxon>
        <taxon>Aspergillaceae</taxon>
        <taxon>Aspergillus</taxon>
        <taxon>Aspergillus subgen. Circumdati</taxon>
    </lineage>
</organism>
<dbReference type="GeneID" id="37214827"/>
<comment type="catalytic activity">
    <reaction evidence="7">
        <text>L-threonyl-[protein] + ATP = O-phospho-L-threonyl-[protein] + ADP + H(+)</text>
        <dbReference type="Rhea" id="RHEA:46608"/>
        <dbReference type="Rhea" id="RHEA-COMP:11060"/>
        <dbReference type="Rhea" id="RHEA-COMP:11605"/>
        <dbReference type="ChEBI" id="CHEBI:15378"/>
        <dbReference type="ChEBI" id="CHEBI:30013"/>
        <dbReference type="ChEBI" id="CHEBI:30616"/>
        <dbReference type="ChEBI" id="CHEBI:61977"/>
        <dbReference type="ChEBI" id="CHEBI:456216"/>
        <dbReference type="EC" id="2.7.11.1"/>
    </reaction>
</comment>
<dbReference type="Proteomes" id="UP000248405">
    <property type="component" value="Unassembled WGS sequence"/>
</dbReference>
<keyword evidence="4" id="KW-0547">Nucleotide-binding</keyword>
<dbReference type="AlphaFoldDB" id="A0A319BSF4"/>
<evidence type="ECO:0000256" key="4">
    <source>
        <dbReference type="ARBA" id="ARBA00022741"/>
    </source>
</evidence>
<dbReference type="InterPro" id="IPR008271">
    <property type="entry name" value="Ser/Thr_kinase_AS"/>
</dbReference>
<dbReference type="Pfam" id="PF00069">
    <property type="entry name" value="Pkinase"/>
    <property type="match status" value="2"/>
</dbReference>
<evidence type="ECO:0000256" key="3">
    <source>
        <dbReference type="ARBA" id="ARBA00022679"/>
    </source>
</evidence>
<dbReference type="GO" id="GO:0050684">
    <property type="term" value="P:regulation of mRNA processing"/>
    <property type="evidence" value="ECO:0007669"/>
    <property type="project" value="TreeGrafter"/>
</dbReference>
<accession>A0A319BSF4</accession>
<evidence type="ECO:0000256" key="8">
    <source>
        <dbReference type="ARBA" id="ARBA00048679"/>
    </source>
</evidence>
<keyword evidence="11" id="KW-1185">Reference proteome</keyword>
<dbReference type="RefSeq" id="XP_025559922.1">
    <property type="nucleotide sequence ID" value="XM_025710235.1"/>
</dbReference>
<dbReference type="PANTHER" id="PTHR47634:SF9">
    <property type="entry name" value="PROTEIN KINASE DOMAIN-CONTAINING PROTEIN-RELATED"/>
    <property type="match status" value="1"/>
</dbReference>
<evidence type="ECO:0000256" key="2">
    <source>
        <dbReference type="ARBA" id="ARBA00022527"/>
    </source>
</evidence>
<sequence length="426" mass="48424">MQTKIRALTRISFLRAKPHQLSRSLSTTTAIPQHVLVDKEISPSYNPKHYYPAKTGEVLDDHYRLLVKIGWGSGSTVYRWQTERIVALKMLNNNNPKGADHERRIEEHIAQQTPSHRGRPVIRSYLESFELAGPIGKHICLAYKPAREPLWLYQRRFKGDRFTLPMVKAYILILLAGLDYLHSVCKVVHTDLKLDNILIAFENENILPKFVKEQEEAQSMQCKTDPETGRVIYRCHNNFGPLDPSGLGNIYPQITDFGAATLLGTGGDDGAVQLGTRPIQPDYYRAPEVILGCGWSYSADIWNLGVIIWNILEGTELFTEVQDAEGTYLPEAHLAQMIALLGPPPKKLLVMSESMAQVEWSPAITDERGKFLYNDLIPARKLEDAVPYLEASDKEAFLSFIKQMLTWLPEERKTARELMEHPFLND</sequence>
<dbReference type="GO" id="GO:0000245">
    <property type="term" value="P:spliceosomal complex assembly"/>
    <property type="evidence" value="ECO:0007669"/>
    <property type="project" value="TreeGrafter"/>
</dbReference>
<evidence type="ECO:0000313" key="11">
    <source>
        <dbReference type="Proteomes" id="UP000248405"/>
    </source>
</evidence>
<dbReference type="Gene3D" id="1.10.510.10">
    <property type="entry name" value="Transferase(Phosphotransferase) domain 1"/>
    <property type="match status" value="1"/>
</dbReference>
<evidence type="ECO:0000256" key="6">
    <source>
        <dbReference type="ARBA" id="ARBA00022840"/>
    </source>
</evidence>
<dbReference type="PROSITE" id="PS50011">
    <property type="entry name" value="PROTEIN_KINASE_DOM"/>
    <property type="match status" value="1"/>
</dbReference>
<dbReference type="InterPro" id="IPR051334">
    <property type="entry name" value="SRPK"/>
</dbReference>
<dbReference type="EC" id="2.7.11.1" evidence="1"/>
<evidence type="ECO:0000256" key="5">
    <source>
        <dbReference type="ARBA" id="ARBA00022777"/>
    </source>
</evidence>
<evidence type="ECO:0000256" key="7">
    <source>
        <dbReference type="ARBA" id="ARBA00047899"/>
    </source>
</evidence>
<feature type="domain" description="Protein kinase" evidence="9">
    <location>
        <begin position="63"/>
        <end position="424"/>
    </location>
</feature>
<keyword evidence="6" id="KW-0067">ATP-binding</keyword>
<gene>
    <name evidence="10" type="ORF">BO88DRAFT_445752</name>
</gene>
<dbReference type="GO" id="GO:0004674">
    <property type="term" value="F:protein serine/threonine kinase activity"/>
    <property type="evidence" value="ECO:0007669"/>
    <property type="project" value="UniProtKB-KW"/>
</dbReference>
<dbReference type="SMART" id="SM00220">
    <property type="entry name" value="S_TKc"/>
    <property type="match status" value="1"/>
</dbReference>
<name>A0A319BSF4_ASPVC</name>